<dbReference type="AlphaFoldDB" id="D7G5S2"/>
<feature type="transmembrane region" description="Helical" evidence="1">
    <location>
        <begin position="128"/>
        <end position="147"/>
    </location>
</feature>
<evidence type="ECO:0000259" key="2">
    <source>
        <dbReference type="Pfam" id="PF01569"/>
    </source>
</evidence>
<keyword evidence="4" id="KW-1185">Reference proteome</keyword>
<dbReference type="CDD" id="cd01610">
    <property type="entry name" value="PAP2_like"/>
    <property type="match status" value="1"/>
</dbReference>
<dbReference type="EMBL" id="FN648894">
    <property type="protein sequence ID" value="CBJ27369.1"/>
    <property type="molecule type" value="Genomic_DNA"/>
</dbReference>
<gene>
    <name evidence="3" type="ORF">Esi_0067_0058</name>
</gene>
<proteinExistence type="predicted"/>
<feature type="transmembrane region" description="Helical" evidence="1">
    <location>
        <begin position="102"/>
        <end position="121"/>
    </location>
</feature>
<protein>
    <submittedName>
        <fullName evidence="3">Transmembrane protein, putative</fullName>
    </submittedName>
</protein>
<dbReference type="EMBL" id="FN649751">
    <property type="protein sequence ID" value="CBJ27369.1"/>
    <property type="molecule type" value="Genomic_DNA"/>
</dbReference>
<dbReference type="OMA" id="QKEERPW"/>
<dbReference type="InterPro" id="IPR036938">
    <property type="entry name" value="PAP2/HPO_sf"/>
</dbReference>
<name>D7G5S2_ECTSI</name>
<keyword evidence="1" id="KW-0472">Membrane</keyword>
<feature type="transmembrane region" description="Helical" evidence="1">
    <location>
        <begin position="21"/>
        <end position="40"/>
    </location>
</feature>
<dbReference type="eggNOG" id="ENOG502S2SV">
    <property type="taxonomic scope" value="Eukaryota"/>
</dbReference>
<dbReference type="SUPFAM" id="SSF48317">
    <property type="entry name" value="Acid phosphatase/Vanadium-dependent haloperoxidase"/>
    <property type="match status" value="1"/>
</dbReference>
<reference evidence="3 4" key="1">
    <citation type="journal article" date="2010" name="Nature">
        <title>The Ectocarpus genome and the independent evolution of multicellularity in brown algae.</title>
        <authorList>
            <person name="Cock J.M."/>
            <person name="Sterck L."/>
            <person name="Rouze P."/>
            <person name="Scornet D."/>
            <person name="Allen A.E."/>
            <person name="Amoutzias G."/>
            <person name="Anthouard V."/>
            <person name="Artiguenave F."/>
            <person name="Aury J.M."/>
            <person name="Badger J.H."/>
            <person name="Beszteri B."/>
            <person name="Billiau K."/>
            <person name="Bonnet E."/>
            <person name="Bothwell J.H."/>
            <person name="Bowler C."/>
            <person name="Boyen C."/>
            <person name="Brownlee C."/>
            <person name="Carrano C.J."/>
            <person name="Charrier B."/>
            <person name="Cho G.Y."/>
            <person name="Coelho S.M."/>
            <person name="Collen J."/>
            <person name="Corre E."/>
            <person name="Da Silva C."/>
            <person name="Delage L."/>
            <person name="Delaroque N."/>
            <person name="Dittami S.M."/>
            <person name="Doulbeau S."/>
            <person name="Elias M."/>
            <person name="Farnham G."/>
            <person name="Gachon C.M."/>
            <person name="Gschloessl B."/>
            <person name="Heesch S."/>
            <person name="Jabbari K."/>
            <person name="Jubin C."/>
            <person name="Kawai H."/>
            <person name="Kimura K."/>
            <person name="Kloareg B."/>
            <person name="Kupper F.C."/>
            <person name="Lang D."/>
            <person name="Le Bail A."/>
            <person name="Leblanc C."/>
            <person name="Lerouge P."/>
            <person name="Lohr M."/>
            <person name="Lopez P.J."/>
            <person name="Martens C."/>
            <person name="Maumus F."/>
            <person name="Michel G."/>
            <person name="Miranda-Saavedra D."/>
            <person name="Morales J."/>
            <person name="Moreau H."/>
            <person name="Motomura T."/>
            <person name="Nagasato C."/>
            <person name="Napoli C.A."/>
            <person name="Nelson D.R."/>
            <person name="Nyvall-Collen P."/>
            <person name="Peters A.F."/>
            <person name="Pommier C."/>
            <person name="Potin P."/>
            <person name="Poulain J."/>
            <person name="Quesneville H."/>
            <person name="Read B."/>
            <person name="Rensing S.A."/>
            <person name="Ritter A."/>
            <person name="Rousvoal S."/>
            <person name="Samanta M."/>
            <person name="Samson G."/>
            <person name="Schroeder D.C."/>
            <person name="Segurens B."/>
            <person name="Strittmatter M."/>
            <person name="Tonon T."/>
            <person name="Tregear J.W."/>
            <person name="Valentin K."/>
            <person name="von Dassow P."/>
            <person name="Yamagishi T."/>
            <person name="Van de Peer Y."/>
            <person name="Wincker P."/>
        </authorList>
    </citation>
    <scope>NUCLEOTIDE SEQUENCE [LARGE SCALE GENOMIC DNA]</scope>
    <source>
        <strain evidence="4">Ec32 / CCAP1310/4</strain>
    </source>
</reference>
<feature type="domain" description="Phosphatidic acid phosphatase type 2/haloperoxidase" evidence="2">
    <location>
        <begin position="21"/>
        <end position="146"/>
    </location>
</feature>
<dbReference type="OrthoDB" id="184734at2759"/>
<evidence type="ECO:0000256" key="1">
    <source>
        <dbReference type="SAM" id="Phobius"/>
    </source>
</evidence>
<organism evidence="3 4">
    <name type="scientific">Ectocarpus siliculosus</name>
    <name type="common">Brown alga</name>
    <name type="synonym">Conferva siliculosa</name>
    <dbReference type="NCBI Taxonomy" id="2880"/>
    <lineage>
        <taxon>Eukaryota</taxon>
        <taxon>Sar</taxon>
        <taxon>Stramenopiles</taxon>
        <taxon>Ochrophyta</taxon>
        <taxon>PX clade</taxon>
        <taxon>Phaeophyceae</taxon>
        <taxon>Ectocarpales</taxon>
        <taxon>Ectocarpaceae</taxon>
        <taxon>Ectocarpus</taxon>
    </lineage>
</organism>
<dbReference type="Pfam" id="PF01569">
    <property type="entry name" value="PAP2"/>
    <property type="match status" value="1"/>
</dbReference>
<keyword evidence="1 3" id="KW-0812">Transmembrane</keyword>
<dbReference type="InParanoid" id="D7G5S2"/>
<accession>D7G5S2</accession>
<evidence type="ECO:0000313" key="3">
    <source>
        <dbReference type="EMBL" id="CBJ27369.1"/>
    </source>
</evidence>
<dbReference type="Proteomes" id="UP000002630">
    <property type="component" value="Linkage Group LG26"/>
</dbReference>
<dbReference type="InterPro" id="IPR000326">
    <property type="entry name" value="PAP2/HPO"/>
</dbReference>
<keyword evidence="1" id="KW-1133">Transmembrane helix</keyword>
<sequence length="297" mass="32332">MNSGRSSRECRYQSRTTQGFHFFWACCINMAGAALLRLVLSAPRPFMYDQRLRPLTDRYETSHGLPSLETHMATVVAGWWAESGGSNGSSTDSGGDDGVQPLVRLLALGYIAFVGFTRVYACSRFVHQVALSIVTGAVGLAWGWRLSTHLDGLALTMRHHVRGTVVVVIIALGMVAYQVENNDSQLMGIRKHEYLRVLSNIVKESQQAQSATVGGAESEDGAEGGEWLLHDGAPWDGRAVSSKSRCQSMTKGKVPCTIELEGTYAAGELRTFCIFSRFRVLYVAQGDGCRQGVTCAA</sequence>
<feature type="transmembrane region" description="Helical" evidence="1">
    <location>
        <begin position="159"/>
        <end position="177"/>
    </location>
</feature>
<evidence type="ECO:0000313" key="4">
    <source>
        <dbReference type="Proteomes" id="UP000002630"/>
    </source>
</evidence>